<evidence type="ECO:0000256" key="1">
    <source>
        <dbReference type="SAM" id="MobiDB-lite"/>
    </source>
</evidence>
<dbReference type="NCBIfam" id="NF033592">
    <property type="entry name" value="transpos_IS4_1"/>
    <property type="match status" value="1"/>
</dbReference>
<dbReference type="PANTHER" id="PTHR37529">
    <property type="entry name" value="TRANSPOSASE INSG FOR INSERTION SEQUENCE ELEMENT IS4-RELATED"/>
    <property type="match status" value="1"/>
</dbReference>
<sequence length="435" mass="47265">MAASVSDLSGLGLLTWVYPPGLVDRVVAACGRAERRQRLLPARLVVYFVLALALFSPAPYLEVMRHLVDGLRSSGLLGNWRVPAKSSLFRARQRLGSEPLRVLFATTAKPMATEATPGAFWRGLRLLAVDGTCWDVADSEANETAFGRPGSGRGSGRSAFPQVRMAALVEIGSHAVLDAELAGCRTGEVTLVGRLPRSTSPGQLVLADREFLGVPLWQAFTATGADLLWRVPANRVLPVTKQFRDGSWLSHIRASSSPARKEPVVVRVLAYGLRDRAGEGETDGYRLVTSLLDARRYPARQLAALYRERWEIESVFAEIKTHQRGARVVLSSKTPDGIHQQIWAHLLVHHALRELMLRTAVTRGLDPDRVSFTETLRSARRSVTVTPGSFSPCPPGQSTGDARAGPPGAAPARQTPPQPAPRGETQDVQLPPQAN</sequence>
<feature type="domain" description="Transposase IS4-like" evidence="3">
    <location>
        <begin position="122"/>
        <end position="348"/>
    </location>
</feature>
<keyword evidence="2" id="KW-1133">Transmembrane helix</keyword>
<keyword evidence="2" id="KW-0812">Transmembrane</keyword>
<dbReference type="InterPro" id="IPR012337">
    <property type="entry name" value="RNaseH-like_sf"/>
</dbReference>
<dbReference type="PANTHER" id="PTHR37529:SF1">
    <property type="entry name" value="TRANSPOSASE INSG FOR INSERTION SEQUENCE ELEMENT IS4-RELATED"/>
    <property type="match status" value="1"/>
</dbReference>
<protein>
    <submittedName>
        <fullName evidence="5">IS4 family transposase</fullName>
    </submittedName>
</protein>
<dbReference type="EMBL" id="CP108253">
    <property type="protein sequence ID" value="WTU45073.1"/>
    <property type="molecule type" value="Genomic_DNA"/>
</dbReference>
<keyword evidence="2" id="KW-0472">Membrane</keyword>
<proteinExistence type="predicted"/>
<reference evidence="5" key="1">
    <citation type="submission" date="2022-10" db="EMBL/GenBank/DDBJ databases">
        <title>The complete genomes of actinobacterial strains from the NBC collection.</title>
        <authorList>
            <person name="Joergensen T.S."/>
            <person name="Alvarez Arevalo M."/>
            <person name="Sterndorff E.B."/>
            <person name="Faurdal D."/>
            <person name="Vuksanovic O."/>
            <person name="Mourched A.-S."/>
            <person name="Charusanti P."/>
            <person name="Shaw S."/>
            <person name="Blin K."/>
            <person name="Weber T."/>
        </authorList>
    </citation>
    <scope>NUCLEOTIDE SEQUENCE</scope>
    <source>
        <strain evidence="5">NBC_00060</strain>
    </source>
</reference>
<gene>
    <name evidence="5" type="ORF">OHV25_38675</name>
</gene>
<feature type="region of interest" description="Disordered" evidence="1">
    <location>
        <begin position="381"/>
        <end position="435"/>
    </location>
</feature>
<dbReference type="GO" id="GO:0004803">
    <property type="term" value="F:transposase activity"/>
    <property type="evidence" value="ECO:0007669"/>
    <property type="project" value="InterPro"/>
</dbReference>
<name>A0AAU2HB14_9ACTN</name>
<evidence type="ECO:0000259" key="4">
    <source>
        <dbReference type="Pfam" id="PF13006"/>
    </source>
</evidence>
<evidence type="ECO:0000313" key="5">
    <source>
        <dbReference type="EMBL" id="WTU45073.1"/>
    </source>
</evidence>
<feature type="transmembrane region" description="Helical" evidence="2">
    <location>
        <begin position="44"/>
        <end position="61"/>
    </location>
</feature>
<dbReference type="Pfam" id="PF01609">
    <property type="entry name" value="DDE_Tnp_1"/>
    <property type="match status" value="1"/>
</dbReference>
<dbReference type="AlphaFoldDB" id="A0AAU2HB14"/>
<dbReference type="InterPro" id="IPR024473">
    <property type="entry name" value="Transposases_IS4_N"/>
</dbReference>
<feature type="domain" description="Transposase IS4 N-terminal" evidence="4">
    <location>
        <begin position="11"/>
        <end position="105"/>
    </location>
</feature>
<dbReference type="Pfam" id="PF13006">
    <property type="entry name" value="Nterm_IS4"/>
    <property type="match status" value="1"/>
</dbReference>
<dbReference type="GO" id="GO:0003677">
    <property type="term" value="F:DNA binding"/>
    <property type="evidence" value="ECO:0007669"/>
    <property type="project" value="InterPro"/>
</dbReference>
<evidence type="ECO:0000256" key="2">
    <source>
        <dbReference type="SAM" id="Phobius"/>
    </source>
</evidence>
<accession>A0AAU2HB14</accession>
<dbReference type="SUPFAM" id="SSF53098">
    <property type="entry name" value="Ribonuclease H-like"/>
    <property type="match status" value="1"/>
</dbReference>
<dbReference type="InterPro" id="IPR047952">
    <property type="entry name" value="Transpos_IS4"/>
</dbReference>
<feature type="compositionally biased region" description="Low complexity" evidence="1">
    <location>
        <begin position="402"/>
        <end position="413"/>
    </location>
</feature>
<evidence type="ECO:0000259" key="3">
    <source>
        <dbReference type="Pfam" id="PF01609"/>
    </source>
</evidence>
<dbReference type="GO" id="GO:0006313">
    <property type="term" value="P:DNA transposition"/>
    <property type="evidence" value="ECO:0007669"/>
    <property type="project" value="InterPro"/>
</dbReference>
<organism evidence="5">
    <name type="scientific">Streptomyces sp. NBC_00060</name>
    <dbReference type="NCBI Taxonomy" id="2975636"/>
    <lineage>
        <taxon>Bacteria</taxon>
        <taxon>Bacillati</taxon>
        <taxon>Actinomycetota</taxon>
        <taxon>Actinomycetes</taxon>
        <taxon>Kitasatosporales</taxon>
        <taxon>Streptomycetaceae</taxon>
        <taxon>Streptomyces</taxon>
    </lineage>
</organism>
<dbReference type="InterPro" id="IPR002559">
    <property type="entry name" value="Transposase_11"/>
</dbReference>